<dbReference type="HOGENOM" id="CLU_046926_0_0_1"/>
<dbReference type="Gramene" id="OGLUM02G07910.1">
    <property type="protein sequence ID" value="OGLUM02G07910.1"/>
    <property type="gene ID" value="OGLUM02G07910"/>
</dbReference>
<dbReference type="AlphaFoldDB" id="A0A0D9YNX8"/>
<name>A0A0D9YNX8_9ORYZ</name>
<dbReference type="Proteomes" id="UP000026961">
    <property type="component" value="Chromosome 2"/>
</dbReference>
<evidence type="ECO:0000256" key="1">
    <source>
        <dbReference type="ARBA" id="ARBA00022441"/>
    </source>
</evidence>
<accession>A0A0D9YNX8</accession>
<proteinExistence type="predicted"/>
<dbReference type="InterPro" id="IPR015915">
    <property type="entry name" value="Kelch-typ_b-propeller"/>
</dbReference>
<reference evidence="5" key="2">
    <citation type="submission" date="2018-05" db="EMBL/GenBank/DDBJ databases">
        <title>OgluRS3 (Oryza glumaepatula Reference Sequence Version 3).</title>
        <authorList>
            <person name="Zhang J."/>
            <person name="Kudrna D."/>
            <person name="Lee S."/>
            <person name="Talag J."/>
            <person name="Welchert J."/>
            <person name="Wing R.A."/>
        </authorList>
    </citation>
    <scope>NUCLEOTIDE SEQUENCE [LARGE SCALE GENOMIC DNA]</scope>
</reference>
<dbReference type="eggNOG" id="KOG1072">
    <property type="taxonomic scope" value="Eukaryota"/>
</dbReference>
<feature type="domain" description="F-box" evidence="4">
    <location>
        <begin position="108"/>
        <end position="146"/>
    </location>
</feature>
<dbReference type="Pfam" id="PF01344">
    <property type="entry name" value="Kelch_1"/>
    <property type="match status" value="2"/>
</dbReference>
<dbReference type="EnsemblPlants" id="OGLUM02G07910.1">
    <property type="protein sequence ID" value="OGLUM02G07910.1"/>
    <property type="gene ID" value="OGLUM02G07910"/>
</dbReference>
<dbReference type="SUPFAM" id="SSF81383">
    <property type="entry name" value="F-box domain"/>
    <property type="match status" value="1"/>
</dbReference>
<dbReference type="PANTHER" id="PTHR46344">
    <property type="entry name" value="OS02G0202900 PROTEIN"/>
    <property type="match status" value="1"/>
</dbReference>
<evidence type="ECO:0000259" key="4">
    <source>
        <dbReference type="Pfam" id="PF00646"/>
    </source>
</evidence>
<dbReference type="CDD" id="cd22152">
    <property type="entry name" value="F-box_AtAFR-like"/>
    <property type="match status" value="1"/>
</dbReference>
<sequence length="466" mass="50414">MHNQKVMLLARKIAIKAPNNKEINLQEQQQANGQAMDRRNQAPPVDSSACLCRVERSVAGAAAARLMPRAKACAQPSLRASIHPLKPKRSPGRDHRGGGGGRQCPLIPGLPDDLAVACLIRVPRGDHWKLRLVCRRWSRLLAGNYFYGLRRRLGLAEQWVYAVKRDGEGRVSWDVFDPARRAWRALPPVPGEYAGAAGFGCAVLGGCHLYLLGGSDPRRRPMRRVVFYSARSNRWHRAPDMLRRRHGFGCCVMGNRLYVAGGEGCGVGGGGGGGLRSVEVFDPAKNRWSFVSDMAASLMPFVSAVHGGRWYVKGLGAQRQVMNQVYSPEADAWSAAHELDAMVTGWRSPSASLGGRLYAADCKDGCRLRAYDEAAGAWSGRVDGGQHAGSSHAVEAAAMVALHGKLCVVRNDMSVSVVDVTAASPRWETVVGKGQMKAFVANLLSAIAGGRGRAKNRVLHCQVLEA</sequence>
<reference evidence="5" key="1">
    <citation type="submission" date="2015-04" db="UniProtKB">
        <authorList>
            <consortium name="EnsemblPlants"/>
        </authorList>
    </citation>
    <scope>IDENTIFICATION</scope>
</reference>
<dbReference type="InterPro" id="IPR036047">
    <property type="entry name" value="F-box-like_dom_sf"/>
</dbReference>
<dbReference type="Gene3D" id="2.120.10.80">
    <property type="entry name" value="Kelch-type beta propeller"/>
    <property type="match status" value="1"/>
</dbReference>
<dbReference type="SMART" id="SM00612">
    <property type="entry name" value="Kelch"/>
    <property type="match status" value="2"/>
</dbReference>
<organism evidence="5">
    <name type="scientific">Oryza glumipatula</name>
    <dbReference type="NCBI Taxonomy" id="40148"/>
    <lineage>
        <taxon>Eukaryota</taxon>
        <taxon>Viridiplantae</taxon>
        <taxon>Streptophyta</taxon>
        <taxon>Embryophyta</taxon>
        <taxon>Tracheophyta</taxon>
        <taxon>Spermatophyta</taxon>
        <taxon>Magnoliopsida</taxon>
        <taxon>Liliopsida</taxon>
        <taxon>Poales</taxon>
        <taxon>Poaceae</taxon>
        <taxon>BOP clade</taxon>
        <taxon>Oryzoideae</taxon>
        <taxon>Oryzeae</taxon>
        <taxon>Oryzinae</taxon>
        <taxon>Oryza</taxon>
    </lineage>
</organism>
<evidence type="ECO:0000313" key="6">
    <source>
        <dbReference type="Proteomes" id="UP000026961"/>
    </source>
</evidence>
<dbReference type="STRING" id="40148.A0A0D9YNX8"/>
<keyword evidence="1" id="KW-0880">Kelch repeat</keyword>
<keyword evidence="6" id="KW-1185">Reference proteome</keyword>
<keyword evidence="2" id="KW-0677">Repeat</keyword>
<dbReference type="SUPFAM" id="SSF117281">
    <property type="entry name" value="Kelch motif"/>
    <property type="match status" value="1"/>
</dbReference>
<evidence type="ECO:0000256" key="3">
    <source>
        <dbReference type="SAM" id="MobiDB-lite"/>
    </source>
</evidence>
<dbReference type="Pfam" id="PF00646">
    <property type="entry name" value="F-box"/>
    <property type="match status" value="1"/>
</dbReference>
<protein>
    <recommendedName>
        <fullName evidence="4">F-box domain-containing protein</fullName>
    </recommendedName>
</protein>
<evidence type="ECO:0000313" key="5">
    <source>
        <dbReference type="EnsemblPlants" id="OGLUM02G07910.1"/>
    </source>
</evidence>
<evidence type="ECO:0000256" key="2">
    <source>
        <dbReference type="ARBA" id="ARBA00022737"/>
    </source>
</evidence>
<dbReference type="InterPro" id="IPR001810">
    <property type="entry name" value="F-box_dom"/>
</dbReference>
<feature type="region of interest" description="Disordered" evidence="3">
    <location>
        <begin position="78"/>
        <end position="100"/>
    </location>
</feature>
<dbReference type="InterPro" id="IPR006652">
    <property type="entry name" value="Kelch_1"/>
</dbReference>
<dbReference type="PANTHER" id="PTHR46344:SF24">
    <property type="entry name" value="OS02G0202900 PROTEIN"/>
    <property type="match status" value="1"/>
</dbReference>